<evidence type="ECO:0000313" key="8">
    <source>
        <dbReference type="Proteomes" id="UP000619244"/>
    </source>
</evidence>
<protein>
    <recommendedName>
        <fullName evidence="6">HTH tetR-type domain-containing protein</fullName>
    </recommendedName>
</protein>
<gene>
    <name evidence="7" type="ORF">GCM10010358_70890</name>
</gene>
<feature type="domain" description="HTH tetR-type" evidence="6">
    <location>
        <begin position="10"/>
        <end position="70"/>
    </location>
</feature>
<keyword evidence="1" id="KW-0805">Transcription regulation</keyword>
<dbReference type="GO" id="GO:0003700">
    <property type="term" value="F:DNA-binding transcription factor activity"/>
    <property type="evidence" value="ECO:0007669"/>
    <property type="project" value="TreeGrafter"/>
</dbReference>
<name>A0A918U7I9_9ACTN</name>
<evidence type="ECO:0000256" key="5">
    <source>
        <dbReference type="SAM" id="MobiDB-lite"/>
    </source>
</evidence>
<dbReference type="InterPro" id="IPR009057">
    <property type="entry name" value="Homeodomain-like_sf"/>
</dbReference>
<dbReference type="Proteomes" id="UP000619244">
    <property type="component" value="Unassembled WGS sequence"/>
</dbReference>
<dbReference type="AlphaFoldDB" id="A0A918U7I9"/>
<proteinExistence type="predicted"/>
<dbReference type="GO" id="GO:0000976">
    <property type="term" value="F:transcription cis-regulatory region binding"/>
    <property type="evidence" value="ECO:0007669"/>
    <property type="project" value="TreeGrafter"/>
</dbReference>
<dbReference type="PANTHER" id="PTHR30055:SF234">
    <property type="entry name" value="HTH-TYPE TRANSCRIPTIONAL REGULATOR BETI"/>
    <property type="match status" value="1"/>
</dbReference>
<reference evidence="7" key="1">
    <citation type="journal article" date="2014" name="Int. J. Syst. Evol. Microbiol.">
        <title>Complete genome sequence of Corynebacterium casei LMG S-19264T (=DSM 44701T), isolated from a smear-ripened cheese.</title>
        <authorList>
            <consortium name="US DOE Joint Genome Institute (JGI-PGF)"/>
            <person name="Walter F."/>
            <person name="Albersmeier A."/>
            <person name="Kalinowski J."/>
            <person name="Ruckert C."/>
        </authorList>
    </citation>
    <scope>NUCLEOTIDE SEQUENCE</scope>
    <source>
        <strain evidence="7">JCM 4790</strain>
    </source>
</reference>
<keyword evidence="8" id="KW-1185">Reference proteome</keyword>
<keyword evidence="3" id="KW-0804">Transcription</keyword>
<dbReference type="InterPro" id="IPR001647">
    <property type="entry name" value="HTH_TetR"/>
</dbReference>
<evidence type="ECO:0000256" key="2">
    <source>
        <dbReference type="ARBA" id="ARBA00023125"/>
    </source>
</evidence>
<accession>A0A918U7I9</accession>
<reference evidence="7" key="2">
    <citation type="submission" date="2020-09" db="EMBL/GenBank/DDBJ databases">
        <authorList>
            <person name="Sun Q."/>
            <person name="Ohkuma M."/>
        </authorList>
    </citation>
    <scope>NUCLEOTIDE SEQUENCE</scope>
    <source>
        <strain evidence="7">JCM 4790</strain>
    </source>
</reference>
<dbReference type="PROSITE" id="PS50977">
    <property type="entry name" value="HTH_TETR_2"/>
    <property type="match status" value="1"/>
</dbReference>
<dbReference type="InterPro" id="IPR036271">
    <property type="entry name" value="Tet_transcr_reg_TetR-rel_C_sf"/>
</dbReference>
<dbReference type="PROSITE" id="PS01081">
    <property type="entry name" value="HTH_TETR_1"/>
    <property type="match status" value="1"/>
</dbReference>
<comment type="caution">
    <text evidence="7">The sequence shown here is derived from an EMBL/GenBank/DDBJ whole genome shotgun (WGS) entry which is preliminary data.</text>
</comment>
<evidence type="ECO:0000256" key="1">
    <source>
        <dbReference type="ARBA" id="ARBA00023015"/>
    </source>
</evidence>
<evidence type="ECO:0000259" key="6">
    <source>
        <dbReference type="PROSITE" id="PS50977"/>
    </source>
</evidence>
<keyword evidence="2 4" id="KW-0238">DNA-binding</keyword>
<feature type="DNA-binding region" description="H-T-H motif" evidence="4">
    <location>
        <begin position="33"/>
        <end position="52"/>
    </location>
</feature>
<evidence type="ECO:0000256" key="4">
    <source>
        <dbReference type="PROSITE-ProRule" id="PRU00335"/>
    </source>
</evidence>
<dbReference type="RefSeq" id="WP_190194422.1">
    <property type="nucleotide sequence ID" value="NZ_BMVU01000063.1"/>
</dbReference>
<dbReference type="SUPFAM" id="SSF46689">
    <property type="entry name" value="Homeodomain-like"/>
    <property type="match status" value="1"/>
</dbReference>
<sequence>MRQAAQDRTRKKRAALLDAAARIIAEQGYAQTTVDSILTKSGVGKGTFYHFFGTKAGIAKAIVLEGFTMEAARQWPDRPLLQCVIDAGTTLAVLTQKVPLVAAASRLGTEQGHEIYGVLWERYIEDVTEIMTECLKRGEVRPGVDPRRAATALVMAYTGIDLKCRKNNYATLPEEVSNMLADLMPAFAMPETMARLDTTVARARWLVEEDGVGGHYFATDEKGGAADRKTEAKAGHQASA</sequence>
<evidence type="ECO:0000256" key="3">
    <source>
        <dbReference type="ARBA" id="ARBA00023163"/>
    </source>
</evidence>
<dbReference type="InterPro" id="IPR023772">
    <property type="entry name" value="DNA-bd_HTH_TetR-type_CS"/>
</dbReference>
<feature type="compositionally biased region" description="Basic and acidic residues" evidence="5">
    <location>
        <begin position="218"/>
        <end position="234"/>
    </location>
</feature>
<dbReference type="SUPFAM" id="SSF48498">
    <property type="entry name" value="Tetracyclin repressor-like, C-terminal domain"/>
    <property type="match status" value="1"/>
</dbReference>
<dbReference type="Pfam" id="PF00440">
    <property type="entry name" value="TetR_N"/>
    <property type="match status" value="1"/>
</dbReference>
<evidence type="ECO:0000313" key="7">
    <source>
        <dbReference type="EMBL" id="GGY07569.1"/>
    </source>
</evidence>
<dbReference type="EMBL" id="BMVU01000063">
    <property type="protein sequence ID" value="GGY07569.1"/>
    <property type="molecule type" value="Genomic_DNA"/>
</dbReference>
<dbReference type="InterPro" id="IPR050109">
    <property type="entry name" value="HTH-type_TetR-like_transc_reg"/>
</dbReference>
<dbReference type="Gene3D" id="1.10.357.10">
    <property type="entry name" value="Tetracycline Repressor, domain 2"/>
    <property type="match status" value="1"/>
</dbReference>
<dbReference type="PRINTS" id="PR00455">
    <property type="entry name" value="HTHTETR"/>
</dbReference>
<dbReference type="PANTHER" id="PTHR30055">
    <property type="entry name" value="HTH-TYPE TRANSCRIPTIONAL REGULATOR RUTR"/>
    <property type="match status" value="1"/>
</dbReference>
<organism evidence="7 8">
    <name type="scientific">Streptomyces minutiscleroticus</name>
    <dbReference type="NCBI Taxonomy" id="68238"/>
    <lineage>
        <taxon>Bacteria</taxon>
        <taxon>Bacillati</taxon>
        <taxon>Actinomycetota</taxon>
        <taxon>Actinomycetes</taxon>
        <taxon>Kitasatosporales</taxon>
        <taxon>Streptomycetaceae</taxon>
        <taxon>Streptomyces</taxon>
    </lineage>
</organism>
<feature type="region of interest" description="Disordered" evidence="5">
    <location>
        <begin position="218"/>
        <end position="240"/>
    </location>
</feature>